<name>A0A6N6RMC3_9FLAO</name>
<comment type="caution">
    <text evidence="1">The sequence shown here is derived from an EMBL/GenBank/DDBJ whole genome shotgun (WGS) entry which is preliminary data.</text>
</comment>
<sequence length="79" mass="8910">MKIPAIRKLVKTYSLEELLQAEADILEEKTPSIEVEGDDEGEQLTHLIGSIEILRNIDNGMKESEALRAFTLRVRNSIS</sequence>
<dbReference type="AlphaFoldDB" id="A0A6N6RMC3"/>
<dbReference type="Pfam" id="PF22264">
    <property type="entry name" value="DUF6952"/>
    <property type="match status" value="1"/>
</dbReference>
<accession>A0A6N6RMC3</accession>
<reference evidence="1 2" key="1">
    <citation type="submission" date="2019-09" db="EMBL/GenBank/DDBJ databases">
        <title>Genomes of family Cryomorphaceae.</title>
        <authorList>
            <person name="Bowman J.P."/>
        </authorList>
    </citation>
    <scope>NUCLEOTIDE SEQUENCE [LARGE SCALE GENOMIC DNA]</scope>
    <source>
        <strain evidence="1 2">LMG 25704</strain>
    </source>
</reference>
<dbReference type="Proteomes" id="UP000468650">
    <property type="component" value="Unassembled WGS sequence"/>
</dbReference>
<dbReference type="OrthoDB" id="1149088at2"/>
<evidence type="ECO:0000313" key="2">
    <source>
        <dbReference type="Proteomes" id="UP000468650"/>
    </source>
</evidence>
<dbReference type="InterPro" id="IPR053810">
    <property type="entry name" value="DUF6952"/>
</dbReference>
<protein>
    <submittedName>
        <fullName evidence="1">Uncharacterized protein</fullName>
    </submittedName>
</protein>
<gene>
    <name evidence="1" type="ORF">F8C67_02955</name>
</gene>
<keyword evidence="2" id="KW-1185">Reference proteome</keyword>
<evidence type="ECO:0000313" key="1">
    <source>
        <dbReference type="EMBL" id="KAB2814719.1"/>
    </source>
</evidence>
<dbReference type="EMBL" id="WBVO01000001">
    <property type="protein sequence ID" value="KAB2814719.1"/>
    <property type="molecule type" value="Genomic_DNA"/>
</dbReference>
<organism evidence="1 2">
    <name type="scientific">Phaeocystidibacter luteus</name>
    <dbReference type="NCBI Taxonomy" id="911197"/>
    <lineage>
        <taxon>Bacteria</taxon>
        <taxon>Pseudomonadati</taxon>
        <taxon>Bacteroidota</taxon>
        <taxon>Flavobacteriia</taxon>
        <taxon>Flavobacteriales</taxon>
        <taxon>Phaeocystidibacteraceae</taxon>
        <taxon>Phaeocystidibacter</taxon>
    </lineage>
</organism>
<dbReference type="RefSeq" id="WP_151666298.1">
    <property type="nucleotide sequence ID" value="NZ_WBVO01000001.1"/>
</dbReference>
<proteinExistence type="predicted"/>